<evidence type="ECO:0000313" key="4">
    <source>
        <dbReference type="Proteomes" id="UP001589788"/>
    </source>
</evidence>
<name>A0ABV6BZ41_9ACTN</name>
<feature type="domain" description="TRAM" evidence="2">
    <location>
        <begin position="279"/>
        <end position="341"/>
    </location>
</feature>
<dbReference type="Proteomes" id="UP001589788">
    <property type="component" value="Unassembled WGS sequence"/>
</dbReference>
<evidence type="ECO:0000313" key="3">
    <source>
        <dbReference type="EMBL" id="MFC0080694.1"/>
    </source>
</evidence>
<proteinExistence type="predicted"/>
<dbReference type="SUPFAM" id="SSF88723">
    <property type="entry name" value="PIN domain-like"/>
    <property type="match status" value="1"/>
</dbReference>
<dbReference type="RefSeq" id="WP_377787152.1">
    <property type="nucleotide sequence ID" value="NZ_JBHLYQ010000003.1"/>
</dbReference>
<keyword evidence="1" id="KW-0472">Membrane</keyword>
<feature type="transmembrane region" description="Helical" evidence="1">
    <location>
        <begin position="105"/>
        <end position="124"/>
    </location>
</feature>
<dbReference type="PROSITE" id="PS50926">
    <property type="entry name" value="TRAM"/>
    <property type="match status" value="1"/>
</dbReference>
<sequence>MVVVEVFRLLVVVLGALGGQRAGAAVSRGGTASVVGLVVGAGVAYVLGGVLGRFLDRGAGAVARRLRAVPATEILAAAVVGTGGALAGLVLGLPLIALVRSSLDGPVVGLLAWSGGVLGVRLGAAKGRDVARAAGIAELLDPRADQRSSAAVVLDTSALLGPQVAVLRHAGLLQGGLCLPRAVVDEVGLLADAPEATTRRRARRALELLADAKAEGVAVVVEGETDAAGAEGPEAAAVALARRRGTRLLSCSGSALRRARQAGVEAVDLRELADALAPEHLPGEALEVDLVRPGQRPGQAVGYLEDGTMVVVNGAEAHLGEQRVAVVVSGSRRTSQGRLVFAELADLGRPAPIVG</sequence>
<feature type="transmembrane region" description="Helical" evidence="1">
    <location>
        <begin position="75"/>
        <end position="99"/>
    </location>
</feature>
<keyword evidence="4" id="KW-1185">Reference proteome</keyword>
<evidence type="ECO:0000259" key="2">
    <source>
        <dbReference type="PROSITE" id="PS50926"/>
    </source>
</evidence>
<keyword evidence="1" id="KW-1133">Transmembrane helix</keyword>
<dbReference type="InterPro" id="IPR029060">
    <property type="entry name" value="PIN-like_dom_sf"/>
</dbReference>
<organism evidence="3 4">
    <name type="scientific">Aciditerrimonas ferrireducens</name>
    <dbReference type="NCBI Taxonomy" id="667306"/>
    <lineage>
        <taxon>Bacteria</taxon>
        <taxon>Bacillati</taxon>
        <taxon>Actinomycetota</taxon>
        <taxon>Acidimicrobiia</taxon>
        <taxon>Acidimicrobiales</taxon>
        <taxon>Acidimicrobiaceae</taxon>
        <taxon>Aciditerrimonas</taxon>
    </lineage>
</organism>
<feature type="transmembrane region" description="Helical" evidence="1">
    <location>
        <begin position="34"/>
        <end position="55"/>
    </location>
</feature>
<reference evidence="3 4" key="1">
    <citation type="submission" date="2024-09" db="EMBL/GenBank/DDBJ databases">
        <authorList>
            <person name="Sun Q."/>
            <person name="Mori K."/>
        </authorList>
    </citation>
    <scope>NUCLEOTIDE SEQUENCE [LARGE SCALE GENOMIC DNA]</scope>
    <source>
        <strain evidence="3 4">JCM 15389</strain>
    </source>
</reference>
<comment type="caution">
    <text evidence="3">The sequence shown here is derived from an EMBL/GenBank/DDBJ whole genome shotgun (WGS) entry which is preliminary data.</text>
</comment>
<evidence type="ECO:0000256" key="1">
    <source>
        <dbReference type="SAM" id="Phobius"/>
    </source>
</evidence>
<dbReference type="EMBL" id="JBHLYQ010000003">
    <property type="protein sequence ID" value="MFC0080694.1"/>
    <property type="molecule type" value="Genomic_DNA"/>
</dbReference>
<dbReference type="InterPro" id="IPR002792">
    <property type="entry name" value="TRAM_dom"/>
</dbReference>
<dbReference type="Gene3D" id="3.40.50.1010">
    <property type="entry name" value="5'-nuclease"/>
    <property type="match status" value="1"/>
</dbReference>
<gene>
    <name evidence="3" type="ORF">ACFFRE_00800</name>
</gene>
<protein>
    <recommendedName>
        <fullName evidence="2">TRAM domain-containing protein</fullName>
    </recommendedName>
</protein>
<accession>A0ABV6BZ41</accession>
<keyword evidence="1" id="KW-0812">Transmembrane</keyword>